<keyword evidence="1" id="KW-0732">Signal</keyword>
<feature type="chain" id="PRO_5046853535" evidence="1">
    <location>
        <begin position="19"/>
        <end position="70"/>
    </location>
</feature>
<dbReference type="Proteomes" id="UP001479436">
    <property type="component" value="Unassembled WGS sequence"/>
</dbReference>
<evidence type="ECO:0000313" key="2">
    <source>
        <dbReference type="EMBL" id="KAK9694141.1"/>
    </source>
</evidence>
<sequence>MRLLTYVTLVIVIGSSFADRNPNPVTNIFEAFGYFKKVVGTVESELDRALSSDCISLAANFKEAGLTKIA</sequence>
<accession>A0ABR2VRB6</accession>
<evidence type="ECO:0000313" key="3">
    <source>
        <dbReference type="Proteomes" id="UP001479436"/>
    </source>
</evidence>
<name>A0ABR2VRB6_9FUNG</name>
<gene>
    <name evidence="2" type="ORF">K7432_013555</name>
</gene>
<feature type="signal peptide" evidence="1">
    <location>
        <begin position="1"/>
        <end position="18"/>
    </location>
</feature>
<comment type="caution">
    <text evidence="2">The sequence shown here is derived from an EMBL/GenBank/DDBJ whole genome shotgun (WGS) entry which is preliminary data.</text>
</comment>
<keyword evidence="3" id="KW-1185">Reference proteome</keyword>
<reference evidence="2 3" key="1">
    <citation type="submission" date="2023-04" db="EMBL/GenBank/DDBJ databases">
        <title>Genome of Basidiobolus ranarum AG-B5.</title>
        <authorList>
            <person name="Stajich J.E."/>
            <person name="Carter-House D."/>
            <person name="Gryganskyi A."/>
        </authorList>
    </citation>
    <scope>NUCLEOTIDE SEQUENCE [LARGE SCALE GENOMIC DNA]</scope>
    <source>
        <strain evidence="2 3">AG-B5</strain>
    </source>
</reference>
<evidence type="ECO:0000256" key="1">
    <source>
        <dbReference type="SAM" id="SignalP"/>
    </source>
</evidence>
<protein>
    <submittedName>
        <fullName evidence="2">Uncharacterized protein</fullName>
    </submittedName>
</protein>
<dbReference type="EMBL" id="JASJQH010008236">
    <property type="protein sequence ID" value="KAK9694141.1"/>
    <property type="molecule type" value="Genomic_DNA"/>
</dbReference>
<organism evidence="2 3">
    <name type="scientific">Basidiobolus ranarum</name>
    <dbReference type="NCBI Taxonomy" id="34480"/>
    <lineage>
        <taxon>Eukaryota</taxon>
        <taxon>Fungi</taxon>
        <taxon>Fungi incertae sedis</taxon>
        <taxon>Zoopagomycota</taxon>
        <taxon>Entomophthoromycotina</taxon>
        <taxon>Basidiobolomycetes</taxon>
        <taxon>Basidiobolales</taxon>
        <taxon>Basidiobolaceae</taxon>
        <taxon>Basidiobolus</taxon>
    </lineage>
</organism>
<proteinExistence type="predicted"/>